<evidence type="ECO:0000256" key="4">
    <source>
        <dbReference type="ARBA" id="ARBA00023118"/>
    </source>
</evidence>
<dbReference type="GO" id="GO:0051607">
    <property type="term" value="P:defense response to virus"/>
    <property type="evidence" value="ECO:0007669"/>
    <property type="project" value="UniProtKB-KW"/>
</dbReference>
<keyword evidence="4" id="KW-0051">Antiviral defense</keyword>
<feature type="domain" description="cGAS/DncV-like nucleotidyltransferase C-terminal helical" evidence="5">
    <location>
        <begin position="181"/>
        <end position="294"/>
    </location>
</feature>
<dbReference type="CDD" id="cd05400">
    <property type="entry name" value="NT_2-5OAS_ClassI-CCAase"/>
    <property type="match status" value="1"/>
</dbReference>
<proteinExistence type="predicted"/>
<keyword evidence="3" id="KW-0547">Nucleotide-binding</keyword>
<evidence type="ECO:0000256" key="3">
    <source>
        <dbReference type="ARBA" id="ARBA00022741"/>
    </source>
</evidence>
<protein>
    <recommendedName>
        <fullName evidence="5">cGAS/DncV-like nucleotidyltransferase C-terminal helical domain-containing protein</fullName>
    </recommendedName>
</protein>
<evidence type="ECO:0000313" key="6">
    <source>
        <dbReference type="EMBL" id="TQM92408.1"/>
    </source>
</evidence>
<dbReference type="EMBL" id="VFPT01000001">
    <property type="protein sequence ID" value="TQM92408.1"/>
    <property type="molecule type" value="Genomic_DNA"/>
</dbReference>
<name>A0A543KBE5_9RHOB</name>
<evidence type="ECO:0000256" key="2">
    <source>
        <dbReference type="ARBA" id="ARBA00022695"/>
    </source>
</evidence>
<organism evidence="6 7">
    <name type="scientific">Roseinatronobacter monicus</name>
    <dbReference type="NCBI Taxonomy" id="393481"/>
    <lineage>
        <taxon>Bacteria</taxon>
        <taxon>Pseudomonadati</taxon>
        <taxon>Pseudomonadota</taxon>
        <taxon>Alphaproteobacteria</taxon>
        <taxon>Rhodobacterales</taxon>
        <taxon>Paracoccaceae</taxon>
        <taxon>Roseinatronobacter</taxon>
    </lineage>
</organism>
<dbReference type="Proteomes" id="UP000320582">
    <property type="component" value="Unassembled WGS sequence"/>
</dbReference>
<reference evidence="6 7" key="1">
    <citation type="submission" date="2019-06" db="EMBL/GenBank/DDBJ databases">
        <title>Genomic Encyclopedia of Archaeal and Bacterial Type Strains, Phase II (KMG-II): from individual species to whole genera.</title>
        <authorList>
            <person name="Goeker M."/>
        </authorList>
    </citation>
    <scope>NUCLEOTIDE SEQUENCE [LARGE SCALE GENOMIC DNA]</scope>
    <source>
        <strain evidence="6 7">DSM 18423</strain>
    </source>
</reference>
<evidence type="ECO:0000259" key="5">
    <source>
        <dbReference type="Pfam" id="PF26305"/>
    </source>
</evidence>
<keyword evidence="2" id="KW-0548">Nucleotidyltransferase</keyword>
<dbReference type="Pfam" id="PF26305">
    <property type="entry name" value="CD_NTase_C"/>
    <property type="match status" value="1"/>
</dbReference>
<dbReference type="AlphaFoldDB" id="A0A543KBE5"/>
<keyword evidence="1" id="KW-0808">Transferase</keyword>
<accession>A0A543KBE5</accession>
<sequence>MAISEAQLETWSHPGAQEQSKNTYATIKAVLEDANSPYRAQKFDSFLQGSYGNSTNIRVDSDVDIALRLSSINYYDLSSLDDAEKARFHQNLTPGSYSHKKFKEEVLEWLTTKFGNGVKPGKKAIFIPGNGSRRDADVLVCTRHLRYTSYSAETGPAYRDGICFWTYDGDKIVNYPKQHLANCTSKNQATSTRFKSNVRVFKNWRNRMIEAGYLEDGVAPSYFIEGMLWNVPNQNFVSSYQQTYLNCHAWLKACDISKLFCANGYHFLLRDGTKVCWNEKDFNKFRAAMVKYWNDS</sequence>
<comment type="caution">
    <text evidence="6">The sequence shown here is derived from an EMBL/GenBank/DDBJ whole genome shotgun (WGS) entry which is preliminary data.</text>
</comment>
<evidence type="ECO:0000256" key="1">
    <source>
        <dbReference type="ARBA" id="ARBA00022679"/>
    </source>
</evidence>
<dbReference type="GO" id="GO:0016779">
    <property type="term" value="F:nucleotidyltransferase activity"/>
    <property type="evidence" value="ECO:0007669"/>
    <property type="project" value="InterPro"/>
</dbReference>
<dbReference type="InterPro" id="IPR058909">
    <property type="entry name" value="CD_NTase_C"/>
</dbReference>
<keyword evidence="7" id="KW-1185">Reference proteome</keyword>
<dbReference type="InterPro" id="IPR043519">
    <property type="entry name" value="NT_sf"/>
</dbReference>
<dbReference type="InterPro" id="IPR006116">
    <property type="entry name" value="NT_2-5OAS_ClassI-CCAase"/>
</dbReference>
<dbReference type="SUPFAM" id="SSF81301">
    <property type="entry name" value="Nucleotidyltransferase"/>
    <property type="match status" value="1"/>
</dbReference>
<gene>
    <name evidence="6" type="ORF">BD293_1013</name>
</gene>
<evidence type="ECO:0000313" key="7">
    <source>
        <dbReference type="Proteomes" id="UP000320582"/>
    </source>
</evidence>
<dbReference type="RefSeq" id="WP_211840995.1">
    <property type="nucleotide sequence ID" value="NZ_VFPT01000001.1"/>
</dbReference>